<sequence length="389" mass="41576">MPDTNQSTGEASRAATPASTTAGTPAPAPAQHAAQKPRVWLITSILSPLGYHVAQEVLRLGDKVVGGCCREEFEVDRVRHVCRYGAVNEQDEKVVNLKTEGGDRMKFVELDVRTISLCQSAIADTIAAFGMLDVLLNCTTETYFGLLEDLPTHSILAQFERSYFGAVNIVKASLPTLRSQKKGHILCVTGSTGTMGNPGLSARSAADHALEGFLDALKFEIAPWDLRVTVIQPPFEANILANPLTLLPLPTPSTDLPAHYTTLHSLITSTYPAAPTPQAAIDTSQSPLPTVLSPPSAASSELIKQLTAETVEAILTVAGIQSPPVRVVVGKEGITAVLERIRTISEEMEEFLETSMAADVPIAEGETLPGLSTTRMKLEGVGEEDEDIE</sequence>
<evidence type="ECO:0000256" key="3">
    <source>
        <dbReference type="SAM" id="MobiDB-lite"/>
    </source>
</evidence>
<dbReference type="EMBL" id="ML119674">
    <property type="protein sequence ID" value="RPA82029.1"/>
    <property type="molecule type" value="Genomic_DNA"/>
</dbReference>
<dbReference type="InterPro" id="IPR036291">
    <property type="entry name" value="NAD(P)-bd_dom_sf"/>
</dbReference>
<keyword evidence="2" id="KW-0560">Oxidoreductase</keyword>
<feature type="compositionally biased region" description="Polar residues" evidence="3">
    <location>
        <begin position="1"/>
        <end position="10"/>
    </location>
</feature>
<evidence type="ECO:0000256" key="1">
    <source>
        <dbReference type="ARBA" id="ARBA00006484"/>
    </source>
</evidence>
<proteinExistence type="inferred from homology"/>
<reference evidence="4 5" key="1">
    <citation type="journal article" date="2018" name="Nat. Ecol. Evol.">
        <title>Pezizomycetes genomes reveal the molecular basis of ectomycorrhizal truffle lifestyle.</title>
        <authorList>
            <person name="Murat C."/>
            <person name="Payen T."/>
            <person name="Noel B."/>
            <person name="Kuo A."/>
            <person name="Morin E."/>
            <person name="Chen J."/>
            <person name="Kohler A."/>
            <person name="Krizsan K."/>
            <person name="Balestrini R."/>
            <person name="Da Silva C."/>
            <person name="Montanini B."/>
            <person name="Hainaut M."/>
            <person name="Levati E."/>
            <person name="Barry K.W."/>
            <person name="Belfiori B."/>
            <person name="Cichocki N."/>
            <person name="Clum A."/>
            <person name="Dockter R.B."/>
            <person name="Fauchery L."/>
            <person name="Guy J."/>
            <person name="Iotti M."/>
            <person name="Le Tacon F."/>
            <person name="Lindquist E.A."/>
            <person name="Lipzen A."/>
            <person name="Malagnac F."/>
            <person name="Mello A."/>
            <person name="Molinier V."/>
            <person name="Miyauchi S."/>
            <person name="Poulain J."/>
            <person name="Riccioni C."/>
            <person name="Rubini A."/>
            <person name="Sitrit Y."/>
            <person name="Splivallo R."/>
            <person name="Traeger S."/>
            <person name="Wang M."/>
            <person name="Zifcakova L."/>
            <person name="Wipf D."/>
            <person name="Zambonelli A."/>
            <person name="Paolocci F."/>
            <person name="Nowrousian M."/>
            <person name="Ottonello S."/>
            <person name="Baldrian P."/>
            <person name="Spatafora J.W."/>
            <person name="Henrissat B."/>
            <person name="Nagy L.G."/>
            <person name="Aury J.M."/>
            <person name="Wincker P."/>
            <person name="Grigoriev I.V."/>
            <person name="Bonfante P."/>
            <person name="Martin F.M."/>
        </authorList>
    </citation>
    <scope>NUCLEOTIDE SEQUENCE [LARGE SCALE GENOMIC DNA]</scope>
    <source>
        <strain evidence="4 5">RN42</strain>
    </source>
</reference>
<feature type="region of interest" description="Disordered" evidence="3">
    <location>
        <begin position="1"/>
        <end position="33"/>
    </location>
</feature>
<evidence type="ECO:0000256" key="2">
    <source>
        <dbReference type="ARBA" id="ARBA00023002"/>
    </source>
</evidence>
<dbReference type="STRING" id="1160509.A0A3N4I7I3"/>
<dbReference type="Pfam" id="PF00106">
    <property type="entry name" value="adh_short"/>
    <property type="match status" value="1"/>
</dbReference>
<protein>
    <submittedName>
        <fullName evidence="4">NAD(P)-binding protein</fullName>
    </submittedName>
</protein>
<evidence type="ECO:0000313" key="4">
    <source>
        <dbReference type="EMBL" id="RPA82029.1"/>
    </source>
</evidence>
<organism evidence="4 5">
    <name type="scientific">Ascobolus immersus RN42</name>
    <dbReference type="NCBI Taxonomy" id="1160509"/>
    <lineage>
        <taxon>Eukaryota</taxon>
        <taxon>Fungi</taxon>
        <taxon>Dikarya</taxon>
        <taxon>Ascomycota</taxon>
        <taxon>Pezizomycotina</taxon>
        <taxon>Pezizomycetes</taxon>
        <taxon>Pezizales</taxon>
        <taxon>Ascobolaceae</taxon>
        <taxon>Ascobolus</taxon>
    </lineage>
</organism>
<evidence type="ECO:0000313" key="5">
    <source>
        <dbReference type="Proteomes" id="UP000275078"/>
    </source>
</evidence>
<dbReference type="GO" id="GO:0016491">
    <property type="term" value="F:oxidoreductase activity"/>
    <property type="evidence" value="ECO:0007669"/>
    <property type="project" value="UniProtKB-KW"/>
</dbReference>
<feature type="compositionally biased region" description="Low complexity" evidence="3">
    <location>
        <begin position="11"/>
        <end position="33"/>
    </location>
</feature>
<gene>
    <name evidence="4" type="ORF">BJ508DRAFT_305933</name>
</gene>
<keyword evidence="5" id="KW-1185">Reference proteome</keyword>
<dbReference type="Gene3D" id="3.40.50.720">
    <property type="entry name" value="NAD(P)-binding Rossmann-like Domain"/>
    <property type="match status" value="1"/>
</dbReference>
<accession>A0A3N4I7I3</accession>
<dbReference type="SUPFAM" id="SSF51735">
    <property type="entry name" value="NAD(P)-binding Rossmann-fold domains"/>
    <property type="match status" value="1"/>
</dbReference>
<dbReference type="Proteomes" id="UP000275078">
    <property type="component" value="Unassembled WGS sequence"/>
</dbReference>
<dbReference type="InterPro" id="IPR051911">
    <property type="entry name" value="SDR_oxidoreductase"/>
</dbReference>
<dbReference type="PANTHER" id="PTHR43976">
    <property type="entry name" value="SHORT CHAIN DEHYDROGENASE"/>
    <property type="match status" value="1"/>
</dbReference>
<name>A0A3N4I7I3_ASCIM</name>
<dbReference type="PANTHER" id="PTHR43976:SF16">
    <property type="entry name" value="SHORT-CHAIN DEHYDROGENASE_REDUCTASE FAMILY PROTEIN"/>
    <property type="match status" value="1"/>
</dbReference>
<comment type="similarity">
    <text evidence="1">Belongs to the short-chain dehydrogenases/reductases (SDR) family.</text>
</comment>
<dbReference type="OrthoDB" id="1933717at2759"/>
<dbReference type="InterPro" id="IPR002347">
    <property type="entry name" value="SDR_fam"/>
</dbReference>
<dbReference type="AlphaFoldDB" id="A0A3N4I7I3"/>